<evidence type="ECO:0000313" key="14">
    <source>
        <dbReference type="EMBL" id="KUJ81325.1"/>
    </source>
</evidence>
<feature type="domain" description="HAMP" evidence="13">
    <location>
        <begin position="187"/>
        <end position="238"/>
    </location>
</feature>
<dbReference type="Pfam" id="PF08521">
    <property type="entry name" value="2CSK_N"/>
    <property type="match status" value="1"/>
</dbReference>
<comment type="caution">
    <text evidence="14">The sequence shown here is derived from an EMBL/GenBank/DDBJ whole genome shotgun (WGS) entry which is preliminary data.</text>
</comment>
<name>A0A0X3TZV1_9RHOB</name>
<dbReference type="GO" id="GO:0000155">
    <property type="term" value="F:phosphorelay sensor kinase activity"/>
    <property type="evidence" value="ECO:0007669"/>
    <property type="project" value="InterPro"/>
</dbReference>
<evidence type="ECO:0000256" key="6">
    <source>
        <dbReference type="ARBA" id="ARBA00022692"/>
    </source>
</evidence>
<dbReference type="SUPFAM" id="SSF55874">
    <property type="entry name" value="ATPase domain of HSP90 chaperone/DNA topoisomerase II/histidine kinase"/>
    <property type="match status" value="1"/>
</dbReference>
<feature type="transmembrane region" description="Helical" evidence="11">
    <location>
        <begin position="167"/>
        <end position="186"/>
    </location>
</feature>
<dbReference type="InterPro" id="IPR005467">
    <property type="entry name" value="His_kinase_dom"/>
</dbReference>
<feature type="domain" description="Histidine kinase" evidence="12">
    <location>
        <begin position="246"/>
        <end position="458"/>
    </location>
</feature>
<dbReference type="PROSITE" id="PS50109">
    <property type="entry name" value="HIS_KIN"/>
    <property type="match status" value="1"/>
</dbReference>
<dbReference type="Gene3D" id="1.10.287.130">
    <property type="match status" value="1"/>
</dbReference>
<organism evidence="14 15">
    <name type="scientific">Ruegeria profundi</name>
    <dbReference type="NCBI Taxonomy" id="1685378"/>
    <lineage>
        <taxon>Bacteria</taxon>
        <taxon>Pseudomonadati</taxon>
        <taxon>Pseudomonadota</taxon>
        <taxon>Alphaproteobacteria</taxon>
        <taxon>Rhodobacterales</taxon>
        <taxon>Roseobacteraceae</taxon>
        <taxon>Ruegeria</taxon>
    </lineage>
</organism>
<evidence type="ECO:0000256" key="11">
    <source>
        <dbReference type="SAM" id="Phobius"/>
    </source>
</evidence>
<dbReference type="EMBL" id="LQBP01000002">
    <property type="protein sequence ID" value="KUJ81325.1"/>
    <property type="molecule type" value="Genomic_DNA"/>
</dbReference>
<evidence type="ECO:0000259" key="12">
    <source>
        <dbReference type="PROSITE" id="PS50109"/>
    </source>
</evidence>
<evidence type="ECO:0000256" key="5">
    <source>
        <dbReference type="ARBA" id="ARBA00022679"/>
    </source>
</evidence>
<feature type="transmembrane region" description="Helical" evidence="11">
    <location>
        <begin position="14"/>
        <end position="33"/>
    </location>
</feature>
<dbReference type="InterPro" id="IPR013727">
    <property type="entry name" value="2CSK_N"/>
</dbReference>
<dbReference type="PROSITE" id="PS50885">
    <property type="entry name" value="HAMP"/>
    <property type="match status" value="1"/>
</dbReference>
<dbReference type="InterPro" id="IPR003660">
    <property type="entry name" value="HAMP_dom"/>
</dbReference>
<dbReference type="Gene3D" id="3.30.565.10">
    <property type="entry name" value="Histidine kinase-like ATPase, C-terminal domain"/>
    <property type="match status" value="1"/>
</dbReference>
<dbReference type="InterPro" id="IPR004358">
    <property type="entry name" value="Sig_transdc_His_kin-like_C"/>
</dbReference>
<keyword evidence="10 11" id="KW-0472">Membrane</keyword>
<dbReference type="PANTHER" id="PTHR45436:SF1">
    <property type="entry name" value="SENSOR PROTEIN QSEC"/>
    <property type="match status" value="1"/>
</dbReference>
<evidence type="ECO:0000256" key="7">
    <source>
        <dbReference type="ARBA" id="ARBA00022777"/>
    </source>
</evidence>
<dbReference type="SMART" id="SM00388">
    <property type="entry name" value="HisKA"/>
    <property type="match status" value="1"/>
</dbReference>
<dbReference type="InterPro" id="IPR050428">
    <property type="entry name" value="TCS_sensor_his_kinase"/>
</dbReference>
<evidence type="ECO:0000256" key="1">
    <source>
        <dbReference type="ARBA" id="ARBA00000085"/>
    </source>
</evidence>
<dbReference type="Proteomes" id="UP000053690">
    <property type="component" value="Unassembled WGS sequence"/>
</dbReference>
<dbReference type="InterPro" id="IPR003594">
    <property type="entry name" value="HATPase_dom"/>
</dbReference>
<dbReference type="AlphaFoldDB" id="A0A0X3TZV1"/>
<keyword evidence="7" id="KW-0418">Kinase</keyword>
<evidence type="ECO:0000313" key="15">
    <source>
        <dbReference type="Proteomes" id="UP000053690"/>
    </source>
</evidence>
<dbReference type="Pfam" id="PF02518">
    <property type="entry name" value="HATPase_c"/>
    <property type="match status" value="1"/>
</dbReference>
<dbReference type="InterPro" id="IPR003661">
    <property type="entry name" value="HisK_dim/P_dom"/>
</dbReference>
<accession>A0A0X3TZV1</accession>
<evidence type="ECO:0000256" key="9">
    <source>
        <dbReference type="ARBA" id="ARBA00023012"/>
    </source>
</evidence>
<evidence type="ECO:0000256" key="8">
    <source>
        <dbReference type="ARBA" id="ARBA00022989"/>
    </source>
</evidence>
<dbReference type="STRING" id="1685378.AVO44_05600"/>
<dbReference type="OrthoDB" id="913606at2"/>
<dbReference type="Gene3D" id="6.10.340.10">
    <property type="match status" value="1"/>
</dbReference>
<keyword evidence="5" id="KW-0808">Transferase</keyword>
<dbReference type="PANTHER" id="PTHR45436">
    <property type="entry name" value="SENSOR HISTIDINE KINASE YKOH"/>
    <property type="match status" value="1"/>
</dbReference>
<evidence type="ECO:0000256" key="10">
    <source>
        <dbReference type="ARBA" id="ARBA00023136"/>
    </source>
</evidence>
<reference evidence="15" key="1">
    <citation type="submission" date="2015-12" db="EMBL/GenBank/DDBJ databases">
        <authorList>
            <person name="Zhang G."/>
            <person name="Stingl U."/>
        </authorList>
    </citation>
    <scope>NUCLEOTIDE SEQUENCE [LARGE SCALE GENOMIC DNA]</scope>
    <source>
        <strain evidence="15">ZGT108</strain>
    </source>
</reference>
<keyword evidence="15" id="KW-1185">Reference proteome</keyword>
<evidence type="ECO:0000256" key="2">
    <source>
        <dbReference type="ARBA" id="ARBA00004370"/>
    </source>
</evidence>
<evidence type="ECO:0000256" key="4">
    <source>
        <dbReference type="ARBA" id="ARBA00022553"/>
    </source>
</evidence>
<keyword evidence="4" id="KW-0597">Phosphoprotein</keyword>
<dbReference type="CDD" id="cd00075">
    <property type="entry name" value="HATPase"/>
    <property type="match status" value="1"/>
</dbReference>
<dbReference type="Pfam" id="PF00512">
    <property type="entry name" value="HisKA"/>
    <property type="match status" value="1"/>
</dbReference>
<comment type="catalytic activity">
    <reaction evidence="1">
        <text>ATP + protein L-histidine = ADP + protein N-phospho-L-histidine.</text>
        <dbReference type="EC" id="2.7.13.3"/>
    </reaction>
</comment>
<keyword evidence="6 11" id="KW-0812">Transmembrane</keyword>
<dbReference type="RefSeq" id="WP_068333763.1">
    <property type="nucleotide sequence ID" value="NZ_LQBP01000002.1"/>
</dbReference>
<comment type="subcellular location">
    <subcellularLocation>
        <location evidence="2">Membrane</location>
    </subcellularLocation>
</comment>
<dbReference type="SMART" id="SM00387">
    <property type="entry name" value="HATPase_c"/>
    <property type="match status" value="1"/>
</dbReference>
<sequence>MSTPVAHGSIRRRLLLSLLVSAAVLAVVVYFMVQSVARQVAQESQDNVLAASALSILDSARFSGGQINVDLPYSALSMLDSISDERVFYAIQLGDEFLSGYQNLPSPESTPGGGPAFLSAEFLGEEVRIASVQRRVSTDIGQSFLQVSVAQTLSGQKQALARISRTSMGIGAGFFAISVLLATIVARSTIRPLDRLTASVSRRGPKDLRPVAAPVPTEMVPLVTSLNSLMRRLQHSLMRSEDFIAEAAHRVRTPLAVVRTKAEIVQRKSDDPETRAALKEMIHAIDDSSRTAGQLLDHAMVTFRLDHLLREEVSLLRMVHDTVERLRPVSDLKDIDIDATGTEDIIIDGDPILLQNALHNLLDNAVKYAPSGAQITVSLTQREGAASISITDTGLGFPEAELDHLTERFSRGANAQNIVGSGLGLTIVKEVVEAHGGKMQIGNNTGGGACVSLLFTLS</sequence>
<dbReference type="InterPro" id="IPR036097">
    <property type="entry name" value="HisK_dim/P_sf"/>
</dbReference>
<keyword evidence="8 11" id="KW-1133">Transmembrane helix</keyword>
<proteinExistence type="predicted"/>
<dbReference type="CDD" id="cd00082">
    <property type="entry name" value="HisKA"/>
    <property type="match status" value="1"/>
</dbReference>
<dbReference type="EC" id="2.7.13.3" evidence="3"/>
<gene>
    <name evidence="14" type="ORF">AVO44_05600</name>
</gene>
<evidence type="ECO:0000259" key="13">
    <source>
        <dbReference type="PROSITE" id="PS50885"/>
    </source>
</evidence>
<dbReference type="PRINTS" id="PR00344">
    <property type="entry name" value="BCTRLSENSOR"/>
</dbReference>
<evidence type="ECO:0000256" key="3">
    <source>
        <dbReference type="ARBA" id="ARBA00012438"/>
    </source>
</evidence>
<keyword evidence="9" id="KW-0902">Two-component regulatory system</keyword>
<dbReference type="SUPFAM" id="SSF47384">
    <property type="entry name" value="Homodimeric domain of signal transducing histidine kinase"/>
    <property type="match status" value="1"/>
</dbReference>
<dbReference type="GO" id="GO:0005886">
    <property type="term" value="C:plasma membrane"/>
    <property type="evidence" value="ECO:0007669"/>
    <property type="project" value="TreeGrafter"/>
</dbReference>
<dbReference type="InterPro" id="IPR036890">
    <property type="entry name" value="HATPase_C_sf"/>
</dbReference>
<protein>
    <recommendedName>
        <fullName evidence="3">histidine kinase</fullName>
        <ecNumber evidence="3">2.7.13.3</ecNumber>
    </recommendedName>
</protein>